<evidence type="ECO:0000313" key="13">
    <source>
        <dbReference type="EMBL" id="ODB97014.1"/>
    </source>
</evidence>
<evidence type="ECO:0000256" key="3">
    <source>
        <dbReference type="ARBA" id="ARBA00011738"/>
    </source>
</evidence>
<organism evidence="13 14">
    <name type="scientific">Candidatus Thiodiazotropha endoloripes</name>
    <dbReference type="NCBI Taxonomy" id="1818881"/>
    <lineage>
        <taxon>Bacteria</taxon>
        <taxon>Pseudomonadati</taxon>
        <taxon>Pseudomonadota</taxon>
        <taxon>Gammaproteobacteria</taxon>
        <taxon>Chromatiales</taxon>
        <taxon>Sedimenticolaceae</taxon>
        <taxon>Candidatus Thiodiazotropha</taxon>
    </lineage>
</organism>
<protein>
    <recommendedName>
        <fullName evidence="11">1-deoxy-D-xylulose-5-phosphate synthase</fullName>
        <ecNumber evidence="11">2.2.1.7</ecNumber>
    </recommendedName>
    <alternativeName>
        <fullName evidence="11">1-deoxyxylulose-5-phosphate synthase</fullName>
        <shortName evidence="11">DXP synthase</shortName>
        <shortName evidence="11">DXPS</shortName>
    </alternativeName>
</protein>
<dbReference type="GO" id="GO:0016114">
    <property type="term" value="P:terpenoid biosynthetic process"/>
    <property type="evidence" value="ECO:0007669"/>
    <property type="project" value="UniProtKB-UniRule"/>
</dbReference>
<dbReference type="FunFam" id="3.40.50.970:FF:000005">
    <property type="entry name" value="1-deoxy-D-xylulose-5-phosphate synthase"/>
    <property type="match status" value="1"/>
</dbReference>
<dbReference type="PANTHER" id="PTHR43322:SF5">
    <property type="entry name" value="1-DEOXY-D-XYLULOSE-5-PHOSPHATE SYNTHASE, CHLOROPLASTIC"/>
    <property type="match status" value="1"/>
</dbReference>
<comment type="caution">
    <text evidence="13">The sequence shown here is derived from an EMBL/GenBank/DDBJ whole genome shotgun (WGS) entry which is preliminary data.</text>
</comment>
<comment type="function">
    <text evidence="10 11">Catalyzes the acyloin condensation reaction between C atoms 2 and 3 of pyruvate and glyceraldehyde 3-phosphate to yield 1-deoxy-D-xylulose-5-phosphate (DXP).</text>
</comment>
<dbReference type="InterPro" id="IPR049557">
    <property type="entry name" value="Transketolase_CS"/>
</dbReference>
<dbReference type="InterPro" id="IPR033248">
    <property type="entry name" value="Transketolase_C"/>
</dbReference>
<dbReference type="STRING" id="1818881.A3196_09700"/>
<dbReference type="NCBIfam" id="TIGR00204">
    <property type="entry name" value="dxs"/>
    <property type="match status" value="1"/>
</dbReference>
<dbReference type="Gene3D" id="3.40.50.920">
    <property type="match status" value="1"/>
</dbReference>
<dbReference type="SMART" id="SM00861">
    <property type="entry name" value="Transket_pyr"/>
    <property type="match status" value="1"/>
</dbReference>
<dbReference type="CDD" id="cd02007">
    <property type="entry name" value="TPP_DXS"/>
    <property type="match status" value="1"/>
</dbReference>
<dbReference type="PROSITE" id="PS00801">
    <property type="entry name" value="TRANSKETOLASE_1"/>
    <property type="match status" value="1"/>
</dbReference>
<evidence type="ECO:0000256" key="10">
    <source>
        <dbReference type="ARBA" id="ARBA00055605"/>
    </source>
</evidence>
<gene>
    <name evidence="11" type="primary">dxs</name>
    <name evidence="13" type="ORF">A3196_09700</name>
</gene>
<dbReference type="Proteomes" id="UP000094849">
    <property type="component" value="Unassembled WGS sequence"/>
</dbReference>
<dbReference type="GO" id="GO:0030976">
    <property type="term" value="F:thiamine pyrophosphate binding"/>
    <property type="evidence" value="ECO:0007669"/>
    <property type="project" value="UniProtKB-UniRule"/>
</dbReference>
<dbReference type="SUPFAM" id="SSF52922">
    <property type="entry name" value="TK C-terminal domain-like"/>
    <property type="match status" value="1"/>
</dbReference>
<feature type="binding site" evidence="11">
    <location>
        <position position="379"/>
    </location>
    <ligand>
        <name>thiamine diphosphate</name>
        <dbReference type="ChEBI" id="CHEBI:58937"/>
    </ligand>
</feature>
<dbReference type="EC" id="2.2.1.7" evidence="11"/>
<accession>A0A1E2UR88</accession>
<evidence type="ECO:0000256" key="6">
    <source>
        <dbReference type="ARBA" id="ARBA00022842"/>
    </source>
</evidence>
<evidence type="ECO:0000256" key="2">
    <source>
        <dbReference type="ARBA" id="ARBA00011081"/>
    </source>
</evidence>
<evidence type="ECO:0000313" key="14">
    <source>
        <dbReference type="Proteomes" id="UP000094849"/>
    </source>
</evidence>
<dbReference type="GO" id="GO:0009228">
    <property type="term" value="P:thiamine biosynthetic process"/>
    <property type="evidence" value="ECO:0007669"/>
    <property type="project" value="UniProtKB-UniRule"/>
</dbReference>
<dbReference type="FunFam" id="3.40.50.920:FF:000002">
    <property type="entry name" value="1-deoxy-D-xylulose-5-phosphate synthase"/>
    <property type="match status" value="1"/>
</dbReference>
<reference evidence="13 14" key="1">
    <citation type="submission" date="2016-03" db="EMBL/GenBank/DDBJ databases">
        <title>Chemosynthetic sulphur-oxidizing symbionts of marine invertebrate animals are capable of nitrogen fixation.</title>
        <authorList>
            <person name="Petersen J.M."/>
            <person name="Kemper A."/>
            <person name="Gruber-Vodicka H."/>
            <person name="Cardini U."/>
            <person name="Geest Mvander."/>
            <person name="Kleiner M."/>
            <person name="Bulgheresi S."/>
            <person name="Fussmann M."/>
            <person name="Herbold C."/>
            <person name="Seah B.K.B."/>
            <person name="Antony C.Paul."/>
            <person name="Liu D."/>
            <person name="Belitz A."/>
            <person name="Weber M."/>
        </authorList>
    </citation>
    <scope>NUCLEOTIDE SEQUENCE [LARGE SCALE GENOMIC DNA]</scope>
    <source>
        <strain evidence="13">G_D</strain>
    </source>
</reference>
<evidence type="ECO:0000259" key="12">
    <source>
        <dbReference type="SMART" id="SM00861"/>
    </source>
</evidence>
<comment type="similarity">
    <text evidence="2 11">Belongs to the transketolase family. DXPS subfamily.</text>
</comment>
<feature type="binding site" evidence="11">
    <location>
        <position position="190"/>
    </location>
    <ligand>
        <name>Mg(2+)</name>
        <dbReference type="ChEBI" id="CHEBI:18420"/>
    </ligand>
</feature>
<dbReference type="InterPro" id="IPR005477">
    <property type="entry name" value="Dxylulose-5-P_synthase"/>
</dbReference>
<dbReference type="Gene3D" id="3.40.50.970">
    <property type="match status" value="2"/>
</dbReference>
<feature type="domain" description="Transketolase-like pyrimidine-binding" evidence="12">
    <location>
        <begin position="328"/>
        <end position="492"/>
    </location>
</feature>
<keyword evidence="5 11" id="KW-0479">Metal-binding</keyword>
<dbReference type="Pfam" id="PF02779">
    <property type="entry name" value="Transket_pyr"/>
    <property type="match status" value="1"/>
</dbReference>
<comment type="cofactor">
    <cofactor evidence="11">
        <name>Mg(2+)</name>
        <dbReference type="ChEBI" id="CHEBI:18420"/>
    </cofactor>
    <text evidence="11">Binds 1 Mg(2+) ion per subunit.</text>
</comment>
<proteinExistence type="inferred from homology"/>
<dbReference type="NCBIfam" id="NF003933">
    <property type="entry name" value="PRK05444.2-2"/>
    <property type="match status" value="1"/>
</dbReference>
<dbReference type="AlphaFoldDB" id="A0A1E2UR88"/>
<feature type="binding site" evidence="11">
    <location>
        <position position="161"/>
    </location>
    <ligand>
        <name>Mg(2+)</name>
        <dbReference type="ChEBI" id="CHEBI:18420"/>
    </ligand>
</feature>
<evidence type="ECO:0000256" key="1">
    <source>
        <dbReference type="ARBA" id="ARBA00004980"/>
    </source>
</evidence>
<name>A0A1E2UR88_9GAMM</name>
<comment type="subunit">
    <text evidence="3 11">Homodimer.</text>
</comment>
<dbReference type="UniPathway" id="UPA00064">
    <property type="reaction ID" value="UER00091"/>
</dbReference>
<dbReference type="Pfam" id="PF13292">
    <property type="entry name" value="DXP_synthase_N"/>
    <property type="match status" value="1"/>
</dbReference>
<dbReference type="InterPro" id="IPR005475">
    <property type="entry name" value="Transketolase-like_Pyr-bd"/>
</dbReference>
<feature type="binding site" evidence="11">
    <location>
        <begin position="162"/>
        <end position="163"/>
    </location>
    <ligand>
        <name>thiamine diphosphate</name>
        <dbReference type="ChEBI" id="CHEBI:58937"/>
    </ligand>
</feature>
<dbReference type="GO" id="GO:0000287">
    <property type="term" value="F:magnesium ion binding"/>
    <property type="evidence" value="ECO:0007669"/>
    <property type="project" value="UniProtKB-UniRule"/>
</dbReference>
<dbReference type="GO" id="GO:0008661">
    <property type="term" value="F:1-deoxy-D-xylulose-5-phosphate synthase activity"/>
    <property type="evidence" value="ECO:0007669"/>
    <property type="project" value="UniProtKB-UniRule"/>
</dbReference>
<dbReference type="RefSeq" id="WP_069024406.1">
    <property type="nucleotide sequence ID" value="NZ_LVJZ01000003.1"/>
</dbReference>
<dbReference type="InterPro" id="IPR009014">
    <property type="entry name" value="Transketo_C/PFOR_II"/>
</dbReference>
<feature type="binding site" evidence="11">
    <location>
        <position position="190"/>
    </location>
    <ligand>
        <name>thiamine diphosphate</name>
        <dbReference type="ChEBI" id="CHEBI:58937"/>
    </ligand>
</feature>
<sequence length="636" mass="68883">MSDQGTTGNTPKSMGDYPILNQVNYPGDLRKLDPIKLRPLAVEMRRFLIDSVSQTGGHLAAGLGVVELTIALHYVFNTPYDRLIWDVGHQAYPHKILTGRRERMGSLRKKGGLSGFPKRSESEYDAFGTGHSSTSIGAALGMAVAAKQKGENRKVVAIIGDGAMGAGMAFEALNQAGALDQDLLVILNDNDMSISEPVGGVSNHLAKLLSGKVYTSMREGGKSALSHLPHQFSDLVGKWEEHMKGMVMPGTLFEEMGFNYIGPIEGHDFDTLITTLHNMRHMHGPRLLHVVTQKGKGYIPAEQDPCVYHGVTPFDPATGKMEKGTSSKTYTQVFGDWLCHVAEQDEKLVAITPAMSEGSGMVTYAKRFPQRYFDVGIAEQHALTFAAGLACEGLKPVVAIYSTFLQRAYDQLIHDVALQNLDVTLAVDRAGQVGADGATHAGCFDLSYVRSLPNMVIMAPGDEQECDRLLQTGYEYEGPAMIRYPRGAGPGVEVETGSAALEIGKGETRRSGKQVALLVFGSLLATAQQVADHLDATLVNMRFIKPLDEALVREVVAKHEILVTIEENVVQGGAGSAVNEFLAAESIQVNLINLGLPDRYLDHASHQEQLTEAGLDYAGILSAIERVSRSTKLRLV</sequence>
<comment type="cofactor">
    <cofactor evidence="11">
        <name>thiamine diphosphate</name>
        <dbReference type="ChEBI" id="CHEBI:58937"/>
    </cofactor>
    <text evidence="11">Binds 1 thiamine pyrophosphate per subunit.</text>
</comment>
<dbReference type="InterPro" id="IPR020826">
    <property type="entry name" value="Transketolase_BS"/>
</dbReference>
<evidence type="ECO:0000256" key="9">
    <source>
        <dbReference type="ARBA" id="ARBA00023229"/>
    </source>
</evidence>
<keyword evidence="7 11" id="KW-0784">Thiamine biosynthesis</keyword>
<dbReference type="InterPro" id="IPR029061">
    <property type="entry name" value="THDP-binding"/>
</dbReference>
<dbReference type="GO" id="GO:0005829">
    <property type="term" value="C:cytosol"/>
    <property type="evidence" value="ECO:0007669"/>
    <property type="project" value="TreeGrafter"/>
</dbReference>
<dbReference type="PROSITE" id="PS00802">
    <property type="entry name" value="TRANSKETOLASE_2"/>
    <property type="match status" value="1"/>
</dbReference>
<dbReference type="SUPFAM" id="SSF52518">
    <property type="entry name" value="Thiamin diphosphate-binding fold (THDP-binding)"/>
    <property type="match status" value="2"/>
</dbReference>
<keyword evidence="9 11" id="KW-0414">Isoprene biosynthesis</keyword>
<evidence type="ECO:0000256" key="11">
    <source>
        <dbReference type="HAMAP-Rule" id="MF_00315"/>
    </source>
</evidence>
<keyword evidence="8 11" id="KW-0786">Thiamine pyrophosphate</keyword>
<dbReference type="GO" id="GO:0019288">
    <property type="term" value="P:isopentenyl diphosphate biosynthetic process, methylerythritol 4-phosphate pathway"/>
    <property type="evidence" value="ECO:0007669"/>
    <property type="project" value="TreeGrafter"/>
</dbReference>
<dbReference type="CDD" id="cd07033">
    <property type="entry name" value="TPP_PYR_DXS_TK_like"/>
    <property type="match status" value="1"/>
</dbReference>
<feature type="binding site" evidence="11">
    <location>
        <position position="298"/>
    </location>
    <ligand>
        <name>thiamine diphosphate</name>
        <dbReference type="ChEBI" id="CHEBI:58937"/>
    </ligand>
</feature>
<dbReference type="Pfam" id="PF02780">
    <property type="entry name" value="Transketolase_C"/>
    <property type="match status" value="1"/>
</dbReference>
<keyword evidence="6 11" id="KW-0460">Magnesium</keyword>
<dbReference type="PANTHER" id="PTHR43322">
    <property type="entry name" value="1-D-DEOXYXYLULOSE 5-PHOSPHATE SYNTHASE-RELATED"/>
    <property type="match status" value="1"/>
</dbReference>
<feature type="binding site" evidence="11">
    <location>
        <begin position="130"/>
        <end position="132"/>
    </location>
    <ligand>
        <name>thiamine diphosphate</name>
        <dbReference type="ChEBI" id="CHEBI:58937"/>
    </ligand>
</feature>
<keyword evidence="14" id="KW-1185">Reference proteome</keyword>
<evidence type="ECO:0000256" key="4">
    <source>
        <dbReference type="ARBA" id="ARBA00022679"/>
    </source>
</evidence>
<evidence type="ECO:0000256" key="5">
    <source>
        <dbReference type="ARBA" id="ARBA00022723"/>
    </source>
</evidence>
<keyword evidence="4 11" id="KW-0808">Transferase</keyword>
<evidence type="ECO:0000256" key="8">
    <source>
        <dbReference type="ARBA" id="ARBA00023052"/>
    </source>
</evidence>
<comment type="pathway">
    <text evidence="1 11">Metabolic intermediate biosynthesis; 1-deoxy-D-xylulose 5-phosphate biosynthesis; 1-deoxy-D-xylulose 5-phosphate from D-glyceraldehyde 3-phosphate and pyruvate: step 1/1.</text>
</comment>
<evidence type="ECO:0000256" key="7">
    <source>
        <dbReference type="ARBA" id="ARBA00022977"/>
    </source>
</evidence>
<feature type="binding site" evidence="11">
    <location>
        <position position="89"/>
    </location>
    <ligand>
        <name>thiamine diphosphate</name>
        <dbReference type="ChEBI" id="CHEBI:58937"/>
    </ligand>
</feature>
<dbReference type="HAMAP" id="MF_00315">
    <property type="entry name" value="DXP_synth"/>
    <property type="match status" value="1"/>
</dbReference>
<dbReference type="EMBL" id="LVJZ01000003">
    <property type="protein sequence ID" value="ODB97014.1"/>
    <property type="molecule type" value="Genomic_DNA"/>
</dbReference>
<comment type="catalytic activity">
    <reaction evidence="11">
        <text>D-glyceraldehyde 3-phosphate + pyruvate + H(+) = 1-deoxy-D-xylulose 5-phosphate + CO2</text>
        <dbReference type="Rhea" id="RHEA:12605"/>
        <dbReference type="ChEBI" id="CHEBI:15361"/>
        <dbReference type="ChEBI" id="CHEBI:15378"/>
        <dbReference type="ChEBI" id="CHEBI:16526"/>
        <dbReference type="ChEBI" id="CHEBI:57792"/>
        <dbReference type="ChEBI" id="CHEBI:59776"/>
        <dbReference type="EC" id="2.2.1.7"/>
    </reaction>
</comment>